<gene>
    <name evidence="1" type="ORF">F5876DRAFT_82913</name>
</gene>
<protein>
    <submittedName>
        <fullName evidence="1">Uncharacterized protein</fullName>
    </submittedName>
</protein>
<dbReference type="EMBL" id="MU795913">
    <property type="protein sequence ID" value="KAJ3804588.1"/>
    <property type="molecule type" value="Genomic_DNA"/>
</dbReference>
<proteinExistence type="predicted"/>
<sequence length="1539" mass="171890">MVLPKPFKNPEFWQAGSGINHKKWTCLVCEDQLWRDSTAVHRHEERQNHQHAVRYRRENSEYTPPNPFSPNPETSSRVSPPLRELLEELSEAPYQRSVEEGSAQEFFDFQNRGPNFTSHAVDYSVHFDMGEDTELQASDEQRGMARLAEELHAWLLEDSESDDSEPENQERDEVDLDDAQMDIILWGIASFGVSNAPSTDAAKSVGEYLQTLCGIKTKRQKGPLGHVYYINQLAGLIRQEMGNPKIRPHIHHYPEDSGQHVEHAWQADAWRNLDPDLASPMVCVGGQDFFIHELAKLDNGTYVIPFRWLTRSQGLPGGPDQQLFSLAWSVEICSTFAGRGFVVHQHQSIQFPISRLLSSFPYLVESYDLDGIPDPRNILGVYTTNLNDDEGIQPWTLTSPEHGFANRWRVLAQGHEVLNFAVWLYCDDTSGNVSKKWNKHNSFLFTAAGLPREYAHQESNVHFLCTSNLAPPLEMLDGITTQLEQGQLEGIWVWDIQRQAMVLMIPMVLAMLGDNPMQSEFACHVGLAGKFFCRCCFVKGRDADDETAVPTPDPISDNVSVQSDLSNTGDKGGKKRGRRKETIQELIARAKRFVGMNETRSPENTIQTLRSIFTSSQKYNGKTQSKKIVTQTGVKDTFLESFSQQIVSFVAKIPGNTSAPQKQRLVDNFVAENIPSDPNVFSPVWRIKGLNPHRDTPVEILHVILLGFVKYYWRDVIACLSDPQKEILTNRLASVDVSSMGLSQLAGETLVKYARSLTGRDFRAIAQVAPFVLYDLILKECYEAWLSLSALIPLVWQPVINHLDEYLVTLELAIDRFLDCAANWTPRWFNKPKFHIIKHLPMHIRHFGPAILYATEGFESFNAIIRDHSVHSNHQAPSRDIGRGFAQCSRIRHLLHGGVFFNPPETLMNNTSSSNPSSCSDNPMHWVSAGPLPLKLARTSLGKSESPVVRAYGLNVTEQEKPCPGHCVYTRLAKLDQPSSQVLAVEKLPNAIYGAENRQFHLYEQAISVSLERYSVGQFVVFKPNIQQPNQPLCVGEVHEILQALPGADVAIFLKLWQLGPVDDTYKLHCLQPGQWTLIKAENVLCPVNTQHRCKVNGCDLSDFRLVREEHETTQKRLPRTHHYNPNDRLLNTNQMRCGDGAARELQSQIETTRRSSTRNGVQIPARAQSLVVPREPSPYLPTLAPVYQLQDGQQPNPPHAPGNPILQRFLHEQLGLRMSFQFPTAFQNADDIVLEVDGLMLMKNAYERTYRVGIDESNLSDMEDEAAEARAASHLLDREAPRRPGPLIPPYSTSAAPSLSMRTPLAETVVGTPRKEVCPNAPSSHVLSTPSSKTQLPSSSSVSSCAPVCSEMTSPASSPTSSCTLRPDKSETQLPGSSGHVFSENCTHCSFSSFSSNAVYSSSKPPPDAPSCKVLSSPATTLPDTSAVSSPPSPQVLSDASTKRLLASLGGASDVISGRPEKKSRQQDPRNRRRAEKRARERVKLGTPLGQRLAHERHVLPAQEMSSDLRSDRLPAAAGGFIGIDADWYGAQTRRCHE</sequence>
<name>A0ACC1TJ20_9AGAR</name>
<dbReference type="Proteomes" id="UP001163835">
    <property type="component" value="Unassembled WGS sequence"/>
</dbReference>
<reference evidence="1" key="1">
    <citation type="submission" date="2022-09" db="EMBL/GenBank/DDBJ databases">
        <title>A Global Phylogenomic Analysis of the Shiitake Genus Lentinula.</title>
        <authorList>
            <consortium name="DOE Joint Genome Institute"/>
            <person name="Sierra-Patev S."/>
            <person name="Min B."/>
            <person name="Naranjo-Ortiz M."/>
            <person name="Looney B."/>
            <person name="Konkel Z."/>
            <person name="Slot J.C."/>
            <person name="Sakamoto Y."/>
            <person name="Steenwyk J.L."/>
            <person name="Rokas A."/>
            <person name="Carro J."/>
            <person name="Camarero S."/>
            <person name="Ferreira P."/>
            <person name="Molpeceres G."/>
            <person name="Ruiz-Duenas F.J."/>
            <person name="Serrano A."/>
            <person name="Henrissat B."/>
            <person name="Drula E."/>
            <person name="Hughes K.W."/>
            <person name="Mata J.L."/>
            <person name="Ishikawa N.K."/>
            <person name="Vargas-Isla R."/>
            <person name="Ushijima S."/>
            <person name="Smith C.A."/>
            <person name="Ahrendt S."/>
            <person name="Andreopoulos W."/>
            <person name="He G."/>
            <person name="Labutti K."/>
            <person name="Lipzen A."/>
            <person name="Ng V."/>
            <person name="Riley R."/>
            <person name="Sandor L."/>
            <person name="Barry K."/>
            <person name="Martinez A.T."/>
            <person name="Xiao Y."/>
            <person name="Gibbons J.G."/>
            <person name="Terashima K."/>
            <person name="Grigoriev I.V."/>
            <person name="Hibbett D.S."/>
        </authorList>
    </citation>
    <scope>NUCLEOTIDE SEQUENCE</scope>
    <source>
        <strain evidence="1">TMI1499</strain>
    </source>
</reference>
<accession>A0ACC1TJ20</accession>
<comment type="caution">
    <text evidence="1">The sequence shown here is derived from an EMBL/GenBank/DDBJ whole genome shotgun (WGS) entry which is preliminary data.</text>
</comment>
<evidence type="ECO:0000313" key="2">
    <source>
        <dbReference type="Proteomes" id="UP001163835"/>
    </source>
</evidence>
<keyword evidence="2" id="KW-1185">Reference proteome</keyword>
<evidence type="ECO:0000313" key="1">
    <source>
        <dbReference type="EMBL" id="KAJ3804588.1"/>
    </source>
</evidence>
<organism evidence="1 2">
    <name type="scientific">Lentinula aff. lateritia</name>
    <dbReference type="NCBI Taxonomy" id="2804960"/>
    <lineage>
        <taxon>Eukaryota</taxon>
        <taxon>Fungi</taxon>
        <taxon>Dikarya</taxon>
        <taxon>Basidiomycota</taxon>
        <taxon>Agaricomycotina</taxon>
        <taxon>Agaricomycetes</taxon>
        <taxon>Agaricomycetidae</taxon>
        <taxon>Agaricales</taxon>
        <taxon>Marasmiineae</taxon>
        <taxon>Omphalotaceae</taxon>
        <taxon>Lentinula</taxon>
    </lineage>
</organism>
<feature type="non-terminal residue" evidence="1">
    <location>
        <position position="1539"/>
    </location>
</feature>